<reference evidence="3 4" key="3">
    <citation type="journal article" date="2016" name="Stand. Genomic Sci.">
        <title>Complete genome sequence of 'Halanaeroarchaeum sulfurireducens' M27-SA2, a sulfur-reducing and acetate-oxidizing haloarchaeon from the deep-sea hypersaline anoxic lake Medee.</title>
        <authorList>
            <person name="Messina E."/>
            <person name="Sorokin D.Y."/>
            <person name="Kublanov I.V."/>
            <person name="Toshchakov S."/>
            <person name="Lopatina A."/>
            <person name="Arcadi E."/>
            <person name="Smedile F."/>
            <person name="La Spada G."/>
            <person name="La Cono V."/>
            <person name="Yakimov M.M."/>
        </authorList>
    </citation>
    <scope>NUCLEOTIDE SEQUENCE [LARGE SCALE GENOMIC DNA]</scope>
    <source>
        <strain evidence="3 4">M27-SA2</strain>
    </source>
</reference>
<evidence type="ECO:0000256" key="1">
    <source>
        <dbReference type="SAM" id="MobiDB-lite"/>
    </source>
</evidence>
<evidence type="ECO:0008006" key="6">
    <source>
        <dbReference type="Google" id="ProtNLM"/>
    </source>
</evidence>
<keyword evidence="5" id="KW-1185">Reference proteome</keyword>
<accession>A0A0F7PAY2</accession>
<organism evidence="2 5">
    <name type="scientific">Halanaeroarchaeum sulfurireducens</name>
    <dbReference type="NCBI Taxonomy" id="1604004"/>
    <lineage>
        <taxon>Archaea</taxon>
        <taxon>Methanobacteriati</taxon>
        <taxon>Methanobacteriota</taxon>
        <taxon>Stenosarchaea group</taxon>
        <taxon>Halobacteria</taxon>
        <taxon>Halobacteriales</taxon>
        <taxon>Halobacteriaceae</taxon>
        <taxon>Halanaeroarchaeum</taxon>
    </lineage>
</organism>
<proteinExistence type="predicted"/>
<dbReference type="EMBL" id="CP008874">
    <property type="protein sequence ID" value="AKH97877.1"/>
    <property type="molecule type" value="Genomic_DNA"/>
</dbReference>
<dbReference type="AlphaFoldDB" id="A0A0F7PAY2"/>
<dbReference type="KEGG" id="hsf:HLASA_1380"/>
<dbReference type="OrthoDB" id="341613at2157"/>
<dbReference type="GeneID" id="26010724"/>
<dbReference type="Proteomes" id="UP000060390">
    <property type="component" value="Chromosome"/>
</dbReference>
<protein>
    <recommendedName>
        <fullName evidence="6">TFIIB-type zinc ribbon-containing protein</fullName>
    </recommendedName>
</protein>
<evidence type="ECO:0000313" key="5">
    <source>
        <dbReference type="Proteomes" id="UP000069906"/>
    </source>
</evidence>
<evidence type="ECO:0000313" key="4">
    <source>
        <dbReference type="Proteomes" id="UP000060390"/>
    </source>
</evidence>
<dbReference type="RefSeq" id="WP_050048589.1">
    <property type="nucleotide sequence ID" value="NZ_CP008874.1"/>
</dbReference>
<dbReference type="Pfam" id="PF23430">
    <property type="entry name" value="DUF7117"/>
    <property type="match status" value="1"/>
</dbReference>
<feature type="region of interest" description="Disordered" evidence="1">
    <location>
        <begin position="30"/>
        <end position="60"/>
    </location>
</feature>
<dbReference type="KEGG" id="hsu:HLASF_1393"/>
<evidence type="ECO:0000313" key="2">
    <source>
        <dbReference type="EMBL" id="AKH97877.1"/>
    </source>
</evidence>
<dbReference type="HOGENOM" id="CLU_077072_0_0_2"/>
<evidence type="ECO:0000313" key="3">
    <source>
        <dbReference type="EMBL" id="ALG82271.1"/>
    </source>
</evidence>
<gene>
    <name evidence="3" type="ORF">HLASA_1380</name>
    <name evidence="2" type="ORF">HLASF_1393</name>
</gene>
<dbReference type="Proteomes" id="UP000069906">
    <property type="component" value="Chromosome"/>
</dbReference>
<reference evidence="4" key="2">
    <citation type="submission" date="2015-05" db="EMBL/GenBank/DDBJ databases">
        <title>Complete genome sequence of Halanaeroarchaeum sulfurireducens type strain M27-SA2, a sulfate-reducer haloarchaeon from marine anoxic lake Medee.</title>
        <authorList>
            <person name="Messina E."/>
            <person name="Kublanov I.V."/>
            <person name="Toshchakov S."/>
            <person name="Arcadi E."/>
            <person name="La Spada G."/>
            <person name="La Cono V."/>
            <person name="Yakimov M.M."/>
        </authorList>
    </citation>
    <scope>NUCLEOTIDE SEQUENCE [LARGE SCALE GENOMIC DNA]</scope>
    <source>
        <strain evidence="4">M27-SA2</strain>
    </source>
</reference>
<name>A0A0F7PAY2_9EURY</name>
<sequence>MRVRGERTCRNCGATWSYFETGSIRCPECDSARSTGRGDPTLHTDRSTNLDLSGPRETAAEGNLDDALQDASETCLEYIHDRGFIDGGSLRALDESYVHAQELRHAATLATSRLELSDAEREYLHTLVAADPGDRLPAEAVPKQLWAARGLAVATTVREYRDEMRTYRSERDDDPRIRELIEPLREHARRIRALDGEVEPQYADDLLAAARAVGAYCRDSENETLQSARTAVEQLS</sequence>
<reference evidence="2 5" key="1">
    <citation type="journal article" date="2015" name="ISME J.">
        <title>Elemental sulfur and acetate can support life of a novel strictly anaerobic haloarchaeon.</title>
        <authorList>
            <person name="Sorokin D.Y."/>
            <person name="Kublanov I.V."/>
            <person name="Gavrilov S.N."/>
            <person name="Rojo D."/>
            <person name="Roman P."/>
            <person name="Golyshin P.N."/>
            <person name="Slepak V.Z."/>
            <person name="Smedile F."/>
            <person name="Ferrer M."/>
            <person name="Messina E."/>
            <person name="La Cono V."/>
            <person name="Yakimov M.M."/>
        </authorList>
    </citation>
    <scope>NUCLEOTIDE SEQUENCE [LARGE SCALE GENOMIC DNA]</scope>
    <source>
        <strain evidence="2 5">HSR2</strain>
    </source>
</reference>
<dbReference type="InterPro" id="IPR055541">
    <property type="entry name" value="DUF7117"/>
</dbReference>
<dbReference type="EMBL" id="CP011564">
    <property type="protein sequence ID" value="ALG82271.1"/>
    <property type="molecule type" value="Genomic_DNA"/>
</dbReference>